<comment type="caution">
    <text evidence="2">The sequence shown here is derived from an EMBL/GenBank/DDBJ whole genome shotgun (WGS) entry which is preliminary data.</text>
</comment>
<gene>
    <name evidence="2" type="ORF">Celaphus_00003821</name>
</gene>
<evidence type="ECO:0000256" key="1">
    <source>
        <dbReference type="SAM" id="Phobius"/>
    </source>
</evidence>
<accession>A0A212D1E3</accession>
<evidence type="ECO:0000313" key="3">
    <source>
        <dbReference type="Proteomes" id="UP000242450"/>
    </source>
</evidence>
<dbReference type="AlphaFoldDB" id="A0A212D1E3"/>
<keyword evidence="1" id="KW-1133">Transmembrane helix</keyword>
<dbReference type="Proteomes" id="UP000242450">
    <property type="component" value="Chromosome 9"/>
</dbReference>
<proteinExistence type="predicted"/>
<reference evidence="2 3" key="1">
    <citation type="journal article" date="2018" name="Mol. Genet. Genomics">
        <title>The red deer Cervus elaphus genome CerEla1.0: sequencing, annotating, genes, and chromosomes.</title>
        <authorList>
            <person name="Bana N.A."/>
            <person name="Nyiri A."/>
            <person name="Nagy J."/>
            <person name="Frank K."/>
            <person name="Nagy T."/>
            <person name="Steger V."/>
            <person name="Schiller M."/>
            <person name="Lakatos P."/>
            <person name="Sugar L."/>
            <person name="Horn P."/>
            <person name="Barta E."/>
            <person name="Orosz L."/>
        </authorList>
    </citation>
    <scope>NUCLEOTIDE SEQUENCE [LARGE SCALE GENOMIC DNA]</scope>
    <source>
        <strain evidence="2">Hungarian</strain>
    </source>
</reference>
<dbReference type="OrthoDB" id="377733at2759"/>
<organism evidence="2 3">
    <name type="scientific">Cervus elaphus hippelaphus</name>
    <name type="common">European red deer</name>
    <dbReference type="NCBI Taxonomy" id="46360"/>
    <lineage>
        <taxon>Eukaryota</taxon>
        <taxon>Metazoa</taxon>
        <taxon>Chordata</taxon>
        <taxon>Craniata</taxon>
        <taxon>Vertebrata</taxon>
        <taxon>Euteleostomi</taxon>
        <taxon>Mammalia</taxon>
        <taxon>Eutheria</taxon>
        <taxon>Laurasiatheria</taxon>
        <taxon>Artiodactyla</taxon>
        <taxon>Ruminantia</taxon>
        <taxon>Pecora</taxon>
        <taxon>Cervidae</taxon>
        <taxon>Cervinae</taxon>
        <taxon>Cervus</taxon>
    </lineage>
</organism>
<feature type="transmembrane region" description="Helical" evidence="1">
    <location>
        <begin position="12"/>
        <end position="29"/>
    </location>
</feature>
<evidence type="ECO:0000313" key="2">
    <source>
        <dbReference type="EMBL" id="OWK11904.1"/>
    </source>
</evidence>
<dbReference type="EMBL" id="MKHE01000009">
    <property type="protein sequence ID" value="OWK11904.1"/>
    <property type="molecule type" value="Genomic_DNA"/>
</dbReference>
<keyword evidence="1" id="KW-0812">Transmembrane</keyword>
<keyword evidence="1" id="KW-0472">Membrane</keyword>
<protein>
    <submittedName>
        <fullName evidence="2">Uncharacterized protein</fullName>
    </submittedName>
</protein>
<keyword evidence="3" id="KW-1185">Reference proteome</keyword>
<name>A0A212D1E3_CEREH</name>
<feature type="non-terminal residue" evidence="2">
    <location>
        <position position="56"/>
    </location>
</feature>
<sequence length="56" mass="6860">MPTLEVFHREITMLPLAIVLFIIMVKDGVEDFRRYRFDRQINCSNIQIYERWSLNK</sequence>